<reference evidence="2 3" key="1">
    <citation type="submission" date="2018-08" db="EMBL/GenBank/DDBJ databases">
        <title>A genome reference for cultivated species of the human gut microbiota.</title>
        <authorList>
            <person name="Zou Y."/>
            <person name="Xue W."/>
            <person name="Luo G."/>
        </authorList>
    </citation>
    <scope>NUCLEOTIDE SEQUENCE [LARGE SCALE GENOMIC DNA]</scope>
    <source>
        <strain evidence="2 3">OM06-2</strain>
    </source>
</reference>
<comment type="caution">
    <text evidence="2">The sequence shown here is derived from an EMBL/GenBank/DDBJ whole genome shotgun (WGS) entry which is preliminary data.</text>
</comment>
<evidence type="ECO:0000313" key="2">
    <source>
        <dbReference type="EMBL" id="RGM92366.1"/>
    </source>
</evidence>
<dbReference type="PANTHER" id="PTHR45661:SF3">
    <property type="entry name" value="IG-LIKE DOMAIN-CONTAINING PROTEIN"/>
    <property type="match status" value="1"/>
</dbReference>
<dbReference type="PANTHER" id="PTHR45661">
    <property type="entry name" value="SURFACE ANTIGEN"/>
    <property type="match status" value="1"/>
</dbReference>
<dbReference type="AlphaFoldDB" id="A0A3E4ZBG2"/>
<feature type="signal peptide" evidence="1">
    <location>
        <begin position="1"/>
        <end position="20"/>
    </location>
</feature>
<dbReference type="EMBL" id="QSTW01000004">
    <property type="protein sequence ID" value="RGM92366.1"/>
    <property type="molecule type" value="Genomic_DNA"/>
</dbReference>
<dbReference type="Proteomes" id="UP000260814">
    <property type="component" value="Unassembled WGS sequence"/>
</dbReference>
<dbReference type="Gene3D" id="3.40.50.12480">
    <property type="match status" value="1"/>
</dbReference>
<sequence>MKKIPLLLIVLFCNCSLLFAQNFVSVKKPGRLSKEMSKADISSGVTKLQIEGVLNSEDLSYLSSLSSLETLDLTKVYFTQENSRHPFAQTKIYLSGFPSLLNLLLPEYQNDFCIEITNQALPKLAYLKMPSNASLITTYPTGRCYFQKLELTGEVIKTWDEDEKETQMIADTLIIPELKSLSCSAARYILPLKIISQKENKRILNRWSDSFSTSLLEHIDSISVGAFWKSEIETITIPSNIKVIPNLCFYECKKLKEINLGQIEEIGQLAFAETALEKITIPASITEIGDRAFNNSQIKQIVFQGQNAPQLYYINQYNKKDYNYDATHLYYNGGGADLSYWKSSDIFIPKGSRSNFSIGIWKEIALKEEGEQSEYNLTVEKAGTLANLLTDNIKSTATSLILTGFLYDTDLKCFEECTHLRLLDLSRTFISISPETLKDQQAERQFLANYLSFIADAAKQQSKDQYNQGNSNLVKHIGEQMEAMTLKELATTLSSEKVEVDSRCWIPSNAFYKLNNLQELRLPLQLASVPGIWNKSVKTIVLPPSLKNIQRYAFSGCESLQTINIPSTVNYIGEGAFKDCKSLKSLDLSNTSVENIFSETFKGTDALYEIRFPATLKSMRSVFSQSDLINKKERVKLYFKTREIPQYFVVDSKIELHIPKGSRAGWQKSNYTKHIIEE</sequence>
<dbReference type="RefSeq" id="WP_117701213.1">
    <property type="nucleotide sequence ID" value="NZ_CATXGJ010000041.1"/>
</dbReference>
<dbReference type="SUPFAM" id="SSF52058">
    <property type="entry name" value="L domain-like"/>
    <property type="match status" value="1"/>
</dbReference>
<dbReference type="Gene3D" id="3.80.10.10">
    <property type="entry name" value="Ribonuclease Inhibitor"/>
    <property type="match status" value="4"/>
</dbReference>
<dbReference type="Pfam" id="PF13306">
    <property type="entry name" value="LRR_5"/>
    <property type="match status" value="2"/>
</dbReference>
<dbReference type="InterPro" id="IPR053139">
    <property type="entry name" value="Surface_bspA-like"/>
</dbReference>
<proteinExistence type="predicted"/>
<name>A0A3E4ZBG2_9BACT</name>
<dbReference type="InterPro" id="IPR032675">
    <property type="entry name" value="LRR_dom_sf"/>
</dbReference>
<protein>
    <submittedName>
        <fullName evidence="2">Leucine-rich repeat domain-containing protein</fullName>
    </submittedName>
</protein>
<organism evidence="2 3">
    <name type="scientific">Phocaeicola plebeius</name>
    <dbReference type="NCBI Taxonomy" id="310297"/>
    <lineage>
        <taxon>Bacteria</taxon>
        <taxon>Pseudomonadati</taxon>
        <taxon>Bacteroidota</taxon>
        <taxon>Bacteroidia</taxon>
        <taxon>Bacteroidales</taxon>
        <taxon>Bacteroidaceae</taxon>
        <taxon>Phocaeicola</taxon>
    </lineage>
</organism>
<accession>A0A3E4ZBG2</accession>
<feature type="chain" id="PRO_5017625122" evidence="1">
    <location>
        <begin position="21"/>
        <end position="678"/>
    </location>
</feature>
<evidence type="ECO:0000256" key="1">
    <source>
        <dbReference type="SAM" id="SignalP"/>
    </source>
</evidence>
<evidence type="ECO:0000313" key="3">
    <source>
        <dbReference type="Proteomes" id="UP000260814"/>
    </source>
</evidence>
<dbReference type="InterPro" id="IPR026906">
    <property type="entry name" value="LRR_5"/>
</dbReference>
<gene>
    <name evidence="2" type="ORF">DXB87_05495</name>
</gene>
<keyword evidence="1" id="KW-0732">Signal</keyword>